<evidence type="ECO:0000256" key="2">
    <source>
        <dbReference type="ARBA" id="ARBA00022694"/>
    </source>
</evidence>
<keyword evidence="6" id="KW-0175">Coiled coil</keyword>
<dbReference type="GO" id="GO:0005737">
    <property type="term" value="C:cytoplasm"/>
    <property type="evidence" value="ECO:0007669"/>
    <property type="project" value="TreeGrafter"/>
</dbReference>
<feature type="active site" evidence="5">
    <location>
        <position position="380"/>
    </location>
</feature>
<reference evidence="9" key="1">
    <citation type="journal article" date="2023" name="IScience">
        <title>Live-bearing cockroach genome reveals convergent evolutionary mechanisms linked to viviparity in insects and beyond.</title>
        <authorList>
            <person name="Fouks B."/>
            <person name="Harrison M.C."/>
            <person name="Mikhailova A.A."/>
            <person name="Marchal E."/>
            <person name="English S."/>
            <person name="Carruthers M."/>
            <person name="Jennings E.C."/>
            <person name="Chiamaka E.L."/>
            <person name="Frigard R.A."/>
            <person name="Pippel M."/>
            <person name="Attardo G.M."/>
            <person name="Benoit J.B."/>
            <person name="Bornberg-Bauer E."/>
            <person name="Tobe S.S."/>
        </authorList>
    </citation>
    <scope>NUCLEOTIDE SEQUENCE</scope>
    <source>
        <strain evidence="9">Stay&amp;Tobe</strain>
    </source>
</reference>
<sequence>MELREPKRKRRVRISLQQPFPILNRDVTSIPTNRELWQIYTGRYSGDFVVVDAPDEMAALHNMGFFGKGSLSRGAPEFGKEKKGIPQLIRQRQWERRCTWAEQREQMIKQFNEAQKKVKTSDKTDKDVAASAKQMQKGDIAGESKTIDDDIITLDSGEEDNPCKTGNQTNSVKEDNAIKLRNESQEKDKIEGQISEERSECKKIEEVAGPSCKVIRPDSEKQLLVLPDSDDDDNCEQYLANICPRLEKELFPVEECLHLTLEEAFFLSFGLGCLQVIDMFGNCLSIDGMWQLFCKSQKDFIQKYVVYHYFRSKGWVIKPGIKFGADFLLYKQGPPFYHASYMVVLQVVNNATLKRHPAMHRTFTWTRLLGLNRLAETAGKEVLLCQVLWPSETGSVSLEHPNVLSRFKVHEVLIRRWVSSQEREEK</sequence>
<feature type="coiled-coil region" evidence="6">
    <location>
        <begin position="180"/>
        <end position="207"/>
    </location>
</feature>
<evidence type="ECO:0000256" key="6">
    <source>
        <dbReference type="SAM" id="Coils"/>
    </source>
</evidence>
<dbReference type="InterPro" id="IPR006677">
    <property type="entry name" value="tRNA_intron_Endonuc_cat-like"/>
</dbReference>
<protein>
    <recommendedName>
        <fullName evidence="4">tRNA-splicing endonuclease subunit Sen2</fullName>
        <ecNumber evidence="4">4.6.1.16</ecNumber>
    </recommendedName>
</protein>
<dbReference type="NCBIfam" id="TIGR00324">
    <property type="entry name" value="endA"/>
    <property type="match status" value="1"/>
</dbReference>
<dbReference type="InterPro" id="IPR011856">
    <property type="entry name" value="tRNA_endonuc-like_dom_sf"/>
</dbReference>
<organism evidence="9 10">
    <name type="scientific">Diploptera punctata</name>
    <name type="common">Pacific beetle cockroach</name>
    <dbReference type="NCBI Taxonomy" id="6984"/>
    <lineage>
        <taxon>Eukaryota</taxon>
        <taxon>Metazoa</taxon>
        <taxon>Ecdysozoa</taxon>
        <taxon>Arthropoda</taxon>
        <taxon>Hexapoda</taxon>
        <taxon>Insecta</taxon>
        <taxon>Pterygota</taxon>
        <taxon>Neoptera</taxon>
        <taxon>Polyneoptera</taxon>
        <taxon>Dictyoptera</taxon>
        <taxon>Blattodea</taxon>
        <taxon>Blaberoidea</taxon>
        <taxon>Blaberidae</taxon>
        <taxon>Diplopterinae</taxon>
        <taxon>Diploptera</taxon>
    </lineage>
</organism>
<dbReference type="PANTHER" id="PTHR21227:SF0">
    <property type="entry name" value="TRNA-SPLICING ENDONUCLEASE SUBUNIT SEN2"/>
    <property type="match status" value="1"/>
</dbReference>
<dbReference type="AlphaFoldDB" id="A0AAD8AB52"/>
<dbReference type="InterPro" id="IPR006676">
    <property type="entry name" value="tRNA_splic"/>
</dbReference>
<dbReference type="Pfam" id="PF01974">
    <property type="entry name" value="tRNA_int_endo"/>
    <property type="match status" value="1"/>
</dbReference>
<dbReference type="InterPro" id="IPR036167">
    <property type="entry name" value="tRNA_intron_Endo_cat-like_sf"/>
</dbReference>
<evidence type="ECO:0000259" key="8">
    <source>
        <dbReference type="Pfam" id="PF01974"/>
    </source>
</evidence>
<evidence type="ECO:0000256" key="3">
    <source>
        <dbReference type="ARBA" id="ARBA00023239"/>
    </source>
</evidence>
<comment type="similarity">
    <text evidence="1 4">Belongs to the tRNA-intron endonuclease family.</text>
</comment>
<evidence type="ECO:0000256" key="5">
    <source>
        <dbReference type="PIRSR" id="PIRSR011789-1"/>
    </source>
</evidence>
<dbReference type="GO" id="GO:0000214">
    <property type="term" value="C:tRNA-intron endonuclease complex"/>
    <property type="evidence" value="ECO:0007669"/>
    <property type="project" value="UniProtKB-UniRule"/>
</dbReference>
<feature type="region of interest" description="Disordered" evidence="7">
    <location>
        <begin position="153"/>
        <end position="173"/>
    </location>
</feature>
<dbReference type="GO" id="GO:0000213">
    <property type="term" value="F:tRNA-intron lyase activity"/>
    <property type="evidence" value="ECO:0007669"/>
    <property type="project" value="UniProtKB-UniRule"/>
</dbReference>
<feature type="active site" evidence="5">
    <location>
        <position position="330"/>
    </location>
</feature>
<dbReference type="PANTHER" id="PTHR21227">
    <property type="entry name" value="TRNA-SPLICING ENDONUCLEASE SUBUNIT SEN2"/>
    <property type="match status" value="1"/>
</dbReference>
<gene>
    <name evidence="9" type="ORF">L9F63_013018</name>
</gene>
<evidence type="ECO:0000313" key="10">
    <source>
        <dbReference type="Proteomes" id="UP001233999"/>
    </source>
</evidence>
<evidence type="ECO:0000256" key="1">
    <source>
        <dbReference type="ARBA" id="ARBA00008078"/>
    </source>
</evidence>
<dbReference type="GO" id="GO:0000379">
    <property type="term" value="P:tRNA-type intron splice site recognition and cleavage"/>
    <property type="evidence" value="ECO:0007669"/>
    <property type="project" value="TreeGrafter"/>
</dbReference>
<dbReference type="EMBL" id="JASPKZ010002315">
    <property type="protein sequence ID" value="KAJ9595774.1"/>
    <property type="molecule type" value="Genomic_DNA"/>
</dbReference>
<evidence type="ECO:0000256" key="7">
    <source>
        <dbReference type="SAM" id="MobiDB-lite"/>
    </source>
</evidence>
<accession>A0AAD8AB52</accession>
<dbReference type="SUPFAM" id="SSF53032">
    <property type="entry name" value="tRNA-intron endonuclease catalytic domain-like"/>
    <property type="match status" value="1"/>
</dbReference>
<dbReference type="InterPro" id="IPR016589">
    <property type="entry name" value="tRNA_splic_SEN2"/>
</dbReference>
<dbReference type="PIRSF" id="PIRSF011789">
    <property type="entry name" value="tRNA_splic_SEN2"/>
    <property type="match status" value="1"/>
</dbReference>
<dbReference type="Proteomes" id="UP001233999">
    <property type="component" value="Unassembled WGS sequence"/>
</dbReference>
<comment type="caution">
    <text evidence="9">The sequence shown here is derived from an EMBL/GenBank/DDBJ whole genome shotgun (WGS) entry which is preliminary data.</text>
</comment>
<keyword evidence="2 4" id="KW-0819">tRNA processing</keyword>
<dbReference type="EC" id="4.6.1.16" evidence="4"/>
<dbReference type="Gene3D" id="3.40.1350.10">
    <property type="match status" value="1"/>
</dbReference>
<evidence type="ECO:0000313" key="9">
    <source>
        <dbReference type="EMBL" id="KAJ9595774.1"/>
    </source>
</evidence>
<name>A0AAD8AB52_DIPPU</name>
<reference evidence="9" key="2">
    <citation type="submission" date="2023-05" db="EMBL/GenBank/DDBJ databases">
        <authorList>
            <person name="Fouks B."/>
        </authorList>
    </citation>
    <scope>NUCLEOTIDE SEQUENCE</scope>
    <source>
        <strain evidence="9">Stay&amp;Tobe</strain>
        <tissue evidence="9">Testes</tissue>
    </source>
</reference>
<proteinExistence type="inferred from homology"/>
<dbReference type="CDD" id="cd22363">
    <property type="entry name" value="tRNA-intron_lyase_C"/>
    <property type="match status" value="1"/>
</dbReference>
<feature type="active site" evidence="5">
    <location>
        <position position="338"/>
    </location>
</feature>
<evidence type="ECO:0000256" key="4">
    <source>
        <dbReference type="PIRNR" id="PIRNR011789"/>
    </source>
</evidence>
<keyword evidence="10" id="KW-1185">Reference proteome</keyword>
<dbReference type="GO" id="GO:0003676">
    <property type="term" value="F:nucleic acid binding"/>
    <property type="evidence" value="ECO:0007669"/>
    <property type="project" value="InterPro"/>
</dbReference>
<keyword evidence="3 4" id="KW-0456">Lyase</keyword>
<feature type="domain" description="tRNA intron endonuclease catalytic" evidence="8">
    <location>
        <begin position="300"/>
        <end position="387"/>
    </location>
</feature>
<comment type="function">
    <text evidence="4">Constitutes one of the two catalytic subunit of the tRNA-splicing endonuclease complex, a complex responsible for identification and cleavage of the splice sites in pre-tRNA. It cleaves pre-tRNA at the 5'- and 3'-splice sites to release the intron. The products are an intron and two tRNA half-molecules bearing 2',3'-cyclic phosphate and 5'-OH termini. There are no conserved sequences at the splice sites, but the intron is invariably located at the same site in the gene, placing the splice sites an invariant distance from the constant structural features of the tRNA body.</text>
</comment>